<proteinExistence type="inferred from homology"/>
<comment type="similarity">
    <text evidence="4">Belongs to the eukaryotic/archaeal RNase P protein component 4 family.</text>
</comment>
<feature type="region of interest" description="Disordered" evidence="5">
    <location>
        <begin position="143"/>
        <end position="172"/>
    </location>
</feature>
<feature type="region of interest" description="Disordered" evidence="5">
    <location>
        <begin position="37"/>
        <end position="61"/>
    </location>
</feature>
<reference evidence="6 7" key="1">
    <citation type="submission" date="2024-02" db="EMBL/GenBank/DDBJ databases">
        <title>First draft genome assembly of two strains of Seiridium cardinale.</title>
        <authorList>
            <person name="Emiliani G."/>
            <person name="Scali E."/>
        </authorList>
    </citation>
    <scope>NUCLEOTIDE SEQUENCE [LARGE SCALE GENOMIC DNA]</scope>
    <source>
        <strain evidence="6 7">BM-138-000479</strain>
    </source>
</reference>
<evidence type="ECO:0000256" key="2">
    <source>
        <dbReference type="ARBA" id="ARBA00022723"/>
    </source>
</evidence>
<dbReference type="PANTHER" id="PTHR14742:SF0">
    <property type="entry name" value="RIBONUCLEASE P PROTEIN SUBUNIT P21"/>
    <property type="match status" value="1"/>
</dbReference>
<dbReference type="Proteomes" id="UP001465668">
    <property type="component" value="Unassembled WGS sequence"/>
</dbReference>
<evidence type="ECO:0000256" key="5">
    <source>
        <dbReference type="SAM" id="MobiDB-lite"/>
    </source>
</evidence>
<evidence type="ECO:0000313" key="6">
    <source>
        <dbReference type="EMBL" id="KAK9776337.1"/>
    </source>
</evidence>
<sequence>MAKAKQPGSVPNRPLYSRLSYLYQAASYLAGAAESATPPALAPEEHDGKPDNPSGCEANSSVQNIRRAVSRRLLHDMRATSLKGLIRLSPAMKRTVCKYCDTLMIEGETCTSVVENMSKGGKKPWADVLATTCKTCGGVKRFPIAPRQKRRPARKQATQETQPDMAESSPEM</sequence>
<dbReference type="PANTHER" id="PTHR14742">
    <property type="entry name" value="RIBONUCLEASE P SUBUNIT P21"/>
    <property type="match status" value="1"/>
</dbReference>
<gene>
    <name evidence="6" type="ORF">SCAR479_06949</name>
</gene>
<keyword evidence="7" id="KW-1185">Reference proteome</keyword>
<comment type="caution">
    <text evidence="6">The sequence shown here is derived from an EMBL/GenBank/DDBJ whole genome shotgun (WGS) entry which is preliminary data.</text>
</comment>
<organism evidence="6 7">
    <name type="scientific">Seiridium cardinale</name>
    <dbReference type="NCBI Taxonomy" id="138064"/>
    <lineage>
        <taxon>Eukaryota</taxon>
        <taxon>Fungi</taxon>
        <taxon>Dikarya</taxon>
        <taxon>Ascomycota</taxon>
        <taxon>Pezizomycotina</taxon>
        <taxon>Sordariomycetes</taxon>
        <taxon>Xylariomycetidae</taxon>
        <taxon>Amphisphaeriales</taxon>
        <taxon>Sporocadaceae</taxon>
        <taxon>Seiridium</taxon>
    </lineage>
</organism>
<name>A0ABR2XRB6_9PEZI</name>
<dbReference type="InterPro" id="IPR007175">
    <property type="entry name" value="Rpr2/Snm1/Rpp21"/>
</dbReference>
<dbReference type="Pfam" id="PF04032">
    <property type="entry name" value="Rpr2"/>
    <property type="match status" value="1"/>
</dbReference>
<evidence type="ECO:0000256" key="4">
    <source>
        <dbReference type="ARBA" id="ARBA00038402"/>
    </source>
</evidence>
<evidence type="ECO:0000256" key="3">
    <source>
        <dbReference type="ARBA" id="ARBA00022833"/>
    </source>
</evidence>
<keyword evidence="2" id="KW-0479">Metal-binding</keyword>
<dbReference type="Gene3D" id="6.20.50.20">
    <property type="match status" value="1"/>
</dbReference>
<protein>
    <submittedName>
        <fullName evidence="6">Rpr2-domain-containing protein</fullName>
    </submittedName>
</protein>
<evidence type="ECO:0000313" key="7">
    <source>
        <dbReference type="Proteomes" id="UP001465668"/>
    </source>
</evidence>
<keyword evidence="3" id="KW-0862">Zinc</keyword>
<dbReference type="EMBL" id="JARVKM010000028">
    <property type="protein sequence ID" value="KAK9776337.1"/>
    <property type="molecule type" value="Genomic_DNA"/>
</dbReference>
<accession>A0ABR2XRB6</accession>
<evidence type="ECO:0000256" key="1">
    <source>
        <dbReference type="ARBA" id="ARBA00022694"/>
    </source>
</evidence>
<keyword evidence="1" id="KW-0819">tRNA processing</keyword>